<accession>A0ABN3GPV3</accession>
<evidence type="ECO:0000313" key="3">
    <source>
        <dbReference type="Proteomes" id="UP001501444"/>
    </source>
</evidence>
<dbReference type="Proteomes" id="UP001501444">
    <property type="component" value="Unassembled WGS sequence"/>
</dbReference>
<sequence>MFPLPMDLVEPFLHRLRPADLDLIDAGDGAPAERPAGAEPPAAGARERAPAAASFQSALAHDIVAGSGRGAVVGGAHDLA</sequence>
<reference evidence="2 3" key="1">
    <citation type="journal article" date="2019" name="Int. J. Syst. Evol. Microbiol.">
        <title>The Global Catalogue of Microorganisms (GCM) 10K type strain sequencing project: providing services to taxonomists for standard genome sequencing and annotation.</title>
        <authorList>
            <consortium name="The Broad Institute Genomics Platform"/>
            <consortium name="The Broad Institute Genome Sequencing Center for Infectious Disease"/>
            <person name="Wu L."/>
            <person name="Ma J."/>
        </authorList>
    </citation>
    <scope>NUCLEOTIDE SEQUENCE [LARGE SCALE GENOMIC DNA]</scope>
    <source>
        <strain evidence="2 3">JCM 3272</strain>
    </source>
</reference>
<protein>
    <submittedName>
        <fullName evidence="2">Uncharacterized protein</fullName>
    </submittedName>
</protein>
<evidence type="ECO:0000256" key="1">
    <source>
        <dbReference type="SAM" id="MobiDB-lite"/>
    </source>
</evidence>
<comment type="caution">
    <text evidence="2">The sequence shown here is derived from an EMBL/GenBank/DDBJ whole genome shotgun (WGS) entry which is preliminary data.</text>
</comment>
<proteinExistence type="predicted"/>
<gene>
    <name evidence="2" type="ORF">GCM10010170_050630</name>
</gene>
<feature type="region of interest" description="Disordered" evidence="1">
    <location>
        <begin position="24"/>
        <end position="51"/>
    </location>
</feature>
<dbReference type="EMBL" id="BAAARV010000040">
    <property type="protein sequence ID" value="GAA2357341.1"/>
    <property type="molecule type" value="Genomic_DNA"/>
</dbReference>
<evidence type="ECO:0000313" key="2">
    <source>
        <dbReference type="EMBL" id="GAA2357341.1"/>
    </source>
</evidence>
<keyword evidence="3" id="KW-1185">Reference proteome</keyword>
<organism evidence="2 3">
    <name type="scientific">Dactylosporangium salmoneum</name>
    <dbReference type="NCBI Taxonomy" id="53361"/>
    <lineage>
        <taxon>Bacteria</taxon>
        <taxon>Bacillati</taxon>
        <taxon>Actinomycetota</taxon>
        <taxon>Actinomycetes</taxon>
        <taxon>Micromonosporales</taxon>
        <taxon>Micromonosporaceae</taxon>
        <taxon>Dactylosporangium</taxon>
    </lineage>
</organism>
<name>A0ABN3GPV3_9ACTN</name>